<evidence type="ECO:0000256" key="15">
    <source>
        <dbReference type="ARBA" id="ARBA00023180"/>
    </source>
</evidence>
<evidence type="ECO:0000256" key="2">
    <source>
        <dbReference type="ARBA" id="ARBA00011902"/>
    </source>
</evidence>
<dbReference type="Gene3D" id="2.60.40.2620">
    <property type="entry name" value="Fimbrillin-like"/>
    <property type="match status" value="1"/>
</dbReference>
<accession>A0ABM7NZD1</accession>
<evidence type="ECO:0000256" key="11">
    <source>
        <dbReference type="ARBA" id="ARBA00023136"/>
    </source>
</evidence>
<feature type="domain" description="ALK/LTK-like glycine-rich" evidence="16">
    <location>
        <begin position="285"/>
        <end position="536"/>
    </location>
</feature>
<dbReference type="EMBL" id="AP024484">
    <property type="protein sequence ID" value="BCS85835.1"/>
    <property type="molecule type" value="Genomic_DNA"/>
</dbReference>
<keyword evidence="4" id="KW-0808">Transferase</keyword>
<comment type="subcellular location">
    <subcellularLocation>
        <location evidence="1">Cell membrane</location>
        <topology evidence="1">Single-pass type I membrane protein</topology>
    </subcellularLocation>
</comment>
<evidence type="ECO:0000256" key="5">
    <source>
        <dbReference type="ARBA" id="ARBA00022692"/>
    </source>
</evidence>
<keyword evidence="18" id="KW-1185">Reference proteome</keyword>
<dbReference type="InterPro" id="IPR055163">
    <property type="entry name" value="ALK/LTK-like_GRD"/>
</dbReference>
<evidence type="ECO:0000313" key="17">
    <source>
        <dbReference type="EMBL" id="BCS85835.1"/>
    </source>
</evidence>
<dbReference type="EC" id="2.7.10.1" evidence="2"/>
<evidence type="ECO:0000313" key="18">
    <source>
        <dbReference type="Proteomes" id="UP001319045"/>
    </source>
</evidence>
<evidence type="ECO:0000256" key="10">
    <source>
        <dbReference type="ARBA" id="ARBA00022989"/>
    </source>
</evidence>
<dbReference type="Proteomes" id="UP001319045">
    <property type="component" value="Chromosome"/>
</dbReference>
<organism evidence="17 18">
    <name type="scientific">Prevotella herbatica</name>
    <dbReference type="NCBI Taxonomy" id="2801997"/>
    <lineage>
        <taxon>Bacteria</taxon>
        <taxon>Pseudomonadati</taxon>
        <taxon>Bacteroidota</taxon>
        <taxon>Bacteroidia</taxon>
        <taxon>Bacteroidales</taxon>
        <taxon>Prevotellaceae</taxon>
        <taxon>Prevotella</taxon>
    </lineage>
</organism>
<dbReference type="InterPro" id="IPR025049">
    <property type="entry name" value="Mfa-like_1"/>
</dbReference>
<evidence type="ECO:0000256" key="3">
    <source>
        <dbReference type="ARBA" id="ARBA00022475"/>
    </source>
</evidence>
<dbReference type="InterPro" id="IPR042278">
    <property type="entry name" value="Mfa-like_1_N"/>
</dbReference>
<keyword evidence="8" id="KW-0418">Kinase</keyword>
<evidence type="ECO:0000256" key="7">
    <source>
        <dbReference type="ARBA" id="ARBA00022741"/>
    </source>
</evidence>
<keyword evidence="15" id="KW-0325">Glycoprotein</keyword>
<name>A0ABM7NZD1_9BACT</name>
<keyword evidence="11" id="KW-0472">Membrane</keyword>
<evidence type="ECO:0000256" key="9">
    <source>
        <dbReference type="ARBA" id="ARBA00022840"/>
    </source>
</evidence>
<keyword evidence="3" id="KW-1003">Cell membrane</keyword>
<evidence type="ECO:0000256" key="6">
    <source>
        <dbReference type="ARBA" id="ARBA00022729"/>
    </source>
</evidence>
<keyword evidence="5" id="KW-0812">Transmembrane</keyword>
<keyword evidence="14" id="KW-0675">Receptor</keyword>
<keyword evidence="9" id="KW-0067">ATP-binding</keyword>
<evidence type="ECO:0000259" key="16">
    <source>
        <dbReference type="Pfam" id="PF12810"/>
    </source>
</evidence>
<keyword evidence="13" id="KW-1015">Disulfide bond</keyword>
<dbReference type="Pfam" id="PF13149">
    <property type="entry name" value="Mfa_like_1"/>
    <property type="match status" value="1"/>
</dbReference>
<evidence type="ECO:0000256" key="12">
    <source>
        <dbReference type="ARBA" id="ARBA00023137"/>
    </source>
</evidence>
<keyword evidence="7" id="KW-0547">Nucleotide-binding</keyword>
<dbReference type="CDD" id="cd13120">
    <property type="entry name" value="BF2867_like_N"/>
    <property type="match status" value="1"/>
</dbReference>
<reference evidence="17 18" key="1">
    <citation type="journal article" date="2022" name="Int. J. Syst. Evol. Microbiol.">
        <title>Prevotella herbatica sp. nov., a plant polysaccharide-decomposing anaerobic bacterium isolated from a methanogenic reactor.</title>
        <authorList>
            <person name="Uek A."/>
            <person name="Tonouchi A."/>
            <person name="Kaku N."/>
            <person name="Ueki K."/>
        </authorList>
    </citation>
    <scope>NUCLEOTIDE SEQUENCE [LARGE SCALE GENOMIC DNA]</scope>
    <source>
        <strain evidence="17 18">WR041</strain>
    </source>
</reference>
<evidence type="ECO:0000256" key="8">
    <source>
        <dbReference type="ARBA" id="ARBA00022777"/>
    </source>
</evidence>
<keyword evidence="12" id="KW-0829">Tyrosine-protein kinase</keyword>
<sequence>MNILEGNNNKLINFSVSVPEWENNDNNSNQDSRATPISGISLGTSSTFNMIADVNNGSNSYSTIINNETVSFINSMWQTTTPHYWSGVTNKTVNFYAYYPSNISTIFHTVGSVPTLSYTVPTESSNQIDIITATGNNVSGNTNSSTPLTFNHIFAAVKFAVGNNGLPSGTIKSITISGIKNTGTYTFGSGWTPSSTTSSFTVSPSTAITGSAGVNITSDAYTLMMIPQVFSNATVSLIYNNGTTFSTTISGTWNAGNSYTYNLSKTVVSNFAYTGASQTFTVQYAGTYRIQCWGAQGRCQGAYTSGDIYLNKGTNLYVYVGSAGVQSSTSLSSPTVFNGGGGYTSGCLDYNNSTGGGATDIRLVNGSWDDFSSLKSRIIVAAGGGGNIAPMTKPGYGGALTSADADGAYPQSTFPSDYGTVSGVTQTSGYSFGIGQTGNSGANLSRSGGGGGYYGGYAYHCAASGGSSFISGYPGCNAISASSTSTNIIPTGSPNHSSGYIFINSSMIAGDSSMPSPSGSAEIGHLGAGYARITFISAN</sequence>
<keyword evidence="10" id="KW-1133">Transmembrane helix</keyword>
<proteinExistence type="predicted"/>
<protein>
    <recommendedName>
        <fullName evidence="2">receptor protein-tyrosine kinase</fullName>
        <ecNumber evidence="2">2.7.10.1</ecNumber>
    </recommendedName>
</protein>
<gene>
    <name evidence="17" type="ORF">prwr041_17280</name>
</gene>
<dbReference type="CDD" id="cd13121">
    <property type="entry name" value="BF2867_like_C"/>
    <property type="match status" value="1"/>
</dbReference>
<evidence type="ECO:0000256" key="1">
    <source>
        <dbReference type="ARBA" id="ARBA00004251"/>
    </source>
</evidence>
<evidence type="ECO:0000256" key="4">
    <source>
        <dbReference type="ARBA" id="ARBA00022679"/>
    </source>
</evidence>
<evidence type="ECO:0000256" key="14">
    <source>
        <dbReference type="ARBA" id="ARBA00023170"/>
    </source>
</evidence>
<keyword evidence="6" id="KW-0732">Signal</keyword>
<dbReference type="Pfam" id="PF12810">
    <property type="entry name" value="ALK_LTK_GRD"/>
    <property type="match status" value="1"/>
</dbReference>
<evidence type="ECO:0000256" key="13">
    <source>
        <dbReference type="ARBA" id="ARBA00023157"/>
    </source>
</evidence>